<evidence type="ECO:0000313" key="1">
    <source>
        <dbReference type="EMBL" id="CAD7224894.1"/>
    </source>
</evidence>
<organism evidence="1">
    <name type="scientific">Cyprideis torosa</name>
    <dbReference type="NCBI Taxonomy" id="163714"/>
    <lineage>
        <taxon>Eukaryota</taxon>
        <taxon>Metazoa</taxon>
        <taxon>Ecdysozoa</taxon>
        <taxon>Arthropoda</taxon>
        <taxon>Crustacea</taxon>
        <taxon>Oligostraca</taxon>
        <taxon>Ostracoda</taxon>
        <taxon>Podocopa</taxon>
        <taxon>Podocopida</taxon>
        <taxon>Cytherocopina</taxon>
        <taxon>Cytheroidea</taxon>
        <taxon>Cytherideidae</taxon>
        <taxon>Cyprideis</taxon>
    </lineage>
</organism>
<gene>
    <name evidence="1" type="ORF">CTOB1V02_LOCUS2845</name>
</gene>
<accession>A0A7R8W4S7</accession>
<protein>
    <submittedName>
        <fullName evidence="1">Uncharacterized protein</fullName>
    </submittedName>
</protein>
<name>A0A7R8W4S7_9CRUS</name>
<proteinExistence type="predicted"/>
<dbReference type="AlphaFoldDB" id="A0A7R8W4S7"/>
<sequence length="350" mass="40020">MSAADEEALEWVTCRGTRLASGEGYQRTDTCFGPSGEEPQPELSNGELWEQMEEMIQVFQSSLAAAHFSTEEVKDLVVWEDKKRQVQRELDHFQPVVLEREDELRIESKKRMRMSQRYEPMEEDGDRRVLVREAFLEGDEEEGYLRVEDFDDGTRVISENQVDTGCQSGKRRRVTQRKITGQTENTVTGSAWKEIVLETGAGPGDPSVAVLGEKLLNVEDILAGPSIAGMTVRHYETSNGREVWRGKKESRWTSDTGEQGRGKVRMEVIKKPKEPDQEFMKISQHVKEEYEIGEIQHRISTTLCRTQYRTDGGYYVQVLLESMNHELTRTTAIADKPEPSKSRKLESPLL</sequence>
<dbReference type="EMBL" id="OB660459">
    <property type="protein sequence ID" value="CAD7224894.1"/>
    <property type="molecule type" value="Genomic_DNA"/>
</dbReference>
<reference evidence="1" key="1">
    <citation type="submission" date="2020-11" db="EMBL/GenBank/DDBJ databases">
        <authorList>
            <person name="Tran Van P."/>
        </authorList>
    </citation>
    <scope>NUCLEOTIDE SEQUENCE</scope>
</reference>